<evidence type="ECO:0000256" key="2">
    <source>
        <dbReference type="ARBA" id="ARBA00017562"/>
    </source>
</evidence>
<dbReference type="Gene3D" id="2.40.50.100">
    <property type="match status" value="1"/>
</dbReference>
<dbReference type="UniPathway" id="UPA00094"/>
<evidence type="ECO:0000313" key="10">
    <source>
        <dbReference type="EMBL" id="OOM07289.1"/>
    </source>
</evidence>
<dbReference type="GO" id="GO:0009317">
    <property type="term" value="C:acetyl-CoA carboxylase complex"/>
    <property type="evidence" value="ECO:0007669"/>
    <property type="project" value="InterPro"/>
</dbReference>
<dbReference type="PRINTS" id="PR01071">
    <property type="entry name" value="ACOABIOTINCC"/>
</dbReference>
<gene>
    <name evidence="10" type="primary">accB_2</name>
    <name evidence="10" type="ORF">CLOSAC_38180</name>
</gene>
<dbReference type="PROSITE" id="PS00188">
    <property type="entry name" value="BIOTIN"/>
    <property type="match status" value="1"/>
</dbReference>
<accession>A0A1S8MSX9</accession>
<evidence type="ECO:0000256" key="3">
    <source>
        <dbReference type="ARBA" id="ARBA00022516"/>
    </source>
</evidence>
<evidence type="ECO:0000256" key="7">
    <source>
        <dbReference type="ARBA" id="ARBA00023267"/>
    </source>
</evidence>
<evidence type="ECO:0000256" key="6">
    <source>
        <dbReference type="ARBA" id="ARBA00023160"/>
    </source>
</evidence>
<dbReference type="InterPro" id="IPR050709">
    <property type="entry name" value="Biotin_Carboxyl_Carrier/Decarb"/>
</dbReference>
<dbReference type="AlphaFoldDB" id="A0A1S8MSX9"/>
<evidence type="ECO:0000256" key="5">
    <source>
        <dbReference type="ARBA" id="ARBA00023098"/>
    </source>
</evidence>
<dbReference type="Pfam" id="PF00364">
    <property type="entry name" value="Biotin_lipoyl"/>
    <property type="match status" value="1"/>
</dbReference>
<keyword evidence="6 8" id="KW-0275">Fatty acid biosynthesis</keyword>
<dbReference type="SUPFAM" id="SSF51230">
    <property type="entry name" value="Single hybrid motif"/>
    <property type="match status" value="1"/>
</dbReference>
<sequence length="153" mass="17305">MINIDDIEKIIKVVDKFDVPHFEFQHEDSKIVIDKNKTCEGLAGTNTFAKGEIKADQSKIEKSINEDVEMEITEKEYIKAAFAGTFYCSKEKNEQAFVKVNNEVECDTVVGLIEVMKLFNEVEAGVQGTIVDILVKDGEFVEYGQPLFEIKSK</sequence>
<dbReference type="InterPro" id="IPR011053">
    <property type="entry name" value="Single_hybrid_motif"/>
</dbReference>
<comment type="pathway">
    <text evidence="1 8">Lipid metabolism; fatty acid biosynthesis.</text>
</comment>
<keyword evidence="7 8" id="KW-0092">Biotin</keyword>
<dbReference type="InterPro" id="IPR001249">
    <property type="entry name" value="AcCoA_biotinCC"/>
</dbReference>
<organism evidence="10 11">
    <name type="scientific">Clostridium saccharobutylicum</name>
    <dbReference type="NCBI Taxonomy" id="169679"/>
    <lineage>
        <taxon>Bacteria</taxon>
        <taxon>Bacillati</taxon>
        <taxon>Bacillota</taxon>
        <taxon>Clostridia</taxon>
        <taxon>Eubacteriales</taxon>
        <taxon>Clostridiaceae</taxon>
        <taxon>Clostridium</taxon>
    </lineage>
</organism>
<name>A0A1S8MSX9_CLOSA</name>
<dbReference type="InterPro" id="IPR000089">
    <property type="entry name" value="Biotin_lipoyl"/>
</dbReference>
<dbReference type="STRING" id="169679.CSACC_30760"/>
<reference evidence="10 11" key="1">
    <citation type="submission" date="2016-05" db="EMBL/GenBank/DDBJ databases">
        <title>Microbial solvent formation.</title>
        <authorList>
            <person name="Poehlein A."/>
            <person name="Montoya Solano J.D."/>
            <person name="Flitsch S."/>
            <person name="Krabben P."/>
            <person name="Duerre P."/>
            <person name="Daniel R."/>
        </authorList>
    </citation>
    <scope>NUCLEOTIDE SEQUENCE [LARGE SCALE GENOMIC DNA]</scope>
    <source>
        <strain evidence="10 11">L1-8</strain>
    </source>
</reference>
<comment type="function">
    <text evidence="8">This protein is a component of the acetyl coenzyme A carboxylase complex; first, biotin carboxylase catalyzes the carboxylation of the carrier protein and then the transcarboxylase transfers the carboxyl group to form malonyl-CoA.</text>
</comment>
<evidence type="ECO:0000313" key="11">
    <source>
        <dbReference type="Proteomes" id="UP000191154"/>
    </source>
</evidence>
<evidence type="ECO:0000256" key="4">
    <source>
        <dbReference type="ARBA" id="ARBA00022832"/>
    </source>
</evidence>
<dbReference type="EMBL" id="LZYZ01000008">
    <property type="protein sequence ID" value="OOM07289.1"/>
    <property type="molecule type" value="Genomic_DNA"/>
</dbReference>
<feature type="domain" description="Lipoyl-binding" evidence="9">
    <location>
        <begin position="75"/>
        <end position="151"/>
    </location>
</feature>
<comment type="caution">
    <text evidence="10">The sequence shown here is derived from an EMBL/GenBank/DDBJ whole genome shotgun (WGS) entry which is preliminary data.</text>
</comment>
<dbReference type="PANTHER" id="PTHR45266">
    <property type="entry name" value="OXALOACETATE DECARBOXYLASE ALPHA CHAIN"/>
    <property type="match status" value="1"/>
</dbReference>
<keyword evidence="3 8" id="KW-0444">Lipid biosynthesis</keyword>
<evidence type="ECO:0000256" key="1">
    <source>
        <dbReference type="ARBA" id="ARBA00005194"/>
    </source>
</evidence>
<keyword evidence="4 8" id="KW-0276">Fatty acid metabolism</keyword>
<dbReference type="PROSITE" id="PS50968">
    <property type="entry name" value="BIOTINYL_LIPOYL"/>
    <property type="match status" value="1"/>
</dbReference>
<dbReference type="RefSeq" id="WP_077866844.1">
    <property type="nucleotide sequence ID" value="NZ_LZYZ01000008.1"/>
</dbReference>
<dbReference type="InterPro" id="IPR001882">
    <property type="entry name" value="Biotin_BS"/>
</dbReference>
<evidence type="ECO:0000259" key="9">
    <source>
        <dbReference type="PROSITE" id="PS50968"/>
    </source>
</evidence>
<keyword evidence="5 8" id="KW-0443">Lipid metabolism</keyword>
<dbReference type="Proteomes" id="UP000191154">
    <property type="component" value="Unassembled WGS sequence"/>
</dbReference>
<protein>
    <recommendedName>
        <fullName evidence="2 8">Biotin carboxyl carrier protein of acetyl-CoA carboxylase</fullName>
    </recommendedName>
</protein>
<proteinExistence type="predicted"/>
<dbReference type="GO" id="GO:0006633">
    <property type="term" value="P:fatty acid biosynthetic process"/>
    <property type="evidence" value="ECO:0007669"/>
    <property type="project" value="UniProtKB-UniPathway"/>
</dbReference>
<evidence type="ECO:0000256" key="8">
    <source>
        <dbReference type="RuleBase" id="RU364072"/>
    </source>
</evidence>
<dbReference type="CDD" id="cd06850">
    <property type="entry name" value="biotinyl_domain"/>
    <property type="match status" value="1"/>
</dbReference>
<dbReference type="PANTHER" id="PTHR45266:SF3">
    <property type="entry name" value="OXALOACETATE DECARBOXYLASE ALPHA CHAIN"/>
    <property type="match status" value="1"/>
</dbReference>
<dbReference type="GO" id="GO:0003989">
    <property type="term" value="F:acetyl-CoA carboxylase activity"/>
    <property type="evidence" value="ECO:0007669"/>
    <property type="project" value="InterPro"/>
</dbReference>